<feature type="transmembrane region" description="Helical" evidence="1">
    <location>
        <begin position="28"/>
        <end position="47"/>
    </location>
</feature>
<organism evidence="2 3">
    <name type="scientific">Alteribacter keqinensis</name>
    <dbReference type="NCBI Taxonomy" id="2483800"/>
    <lineage>
        <taxon>Bacteria</taxon>
        <taxon>Bacillati</taxon>
        <taxon>Bacillota</taxon>
        <taxon>Bacilli</taxon>
        <taxon>Bacillales</taxon>
        <taxon>Bacillaceae</taxon>
        <taxon>Alteribacter</taxon>
    </lineage>
</organism>
<keyword evidence="3" id="KW-1185">Reference proteome</keyword>
<gene>
    <name evidence="2" type="ORF">EBO34_05055</name>
</gene>
<dbReference type="Proteomes" id="UP000278746">
    <property type="component" value="Unassembled WGS sequence"/>
</dbReference>
<keyword evidence="1" id="KW-1133">Transmembrane helix</keyword>
<dbReference type="AlphaFoldDB" id="A0A3M7TUI4"/>
<dbReference type="EMBL" id="RHIB01000001">
    <property type="protein sequence ID" value="RNA69316.1"/>
    <property type="molecule type" value="Genomic_DNA"/>
</dbReference>
<comment type="caution">
    <text evidence="2">The sequence shown here is derived from an EMBL/GenBank/DDBJ whole genome shotgun (WGS) entry which is preliminary data.</text>
</comment>
<accession>A0A3M7TUI4</accession>
<dbReference type="RefSeq" id="WP_122896837.1">
    <property type="nucleotide sequence ID" value="NZ_RHIB01000001.1"/>
</dbReference>
<name>A0A3M7TUI4_9BACI</name>
<evidence type="ECO:0000313" key="2">
    <source>
        <dbReference type="EMBL" id="RNA69316.1"/>
    </source>
</evidence>
<evidence type="ECO:0000256" key="1">
    <source>
        <dbReference type="SAM" id="Phobius"/>
    </source>
</evidence>
<protein>
    <recommendedName>
        <fullName evidence="4">2TM domain-containing protein</fullName>
    </recommendedName>
</protein>
<keyword evidence="1" id="KW-0472">Membrane</keyword>
<proteinExistence type="predicted"/>
<keyword evidence="1" id="KW-0812">Transmembrane</keyword>
<reference evidence="2 3" key="1">
    <citation type="submission" date="2018-10" db="EMBL/GenBank/DDBJ databases">
        <title>Bacillus Keqinensis sp. nov., a moderately halophilic bacterium isolated from a saline-alkaline lake.</title>
        <authorList>
            <person name="Wang H."/>
        </authorList>
    </citation>
    <scope>NUCLEOTIDE SEQUENCE [LARGE SCALE GENOMIC DNA]</scope>
    <source>
        <strain evidence="2 3">KQ-3</strain>
    </source>
</reference>
<evidence type="ECO:0008006" key="4">
    <source>
        <dbReference type="Google" id="ProtNLM"/>
    </source>
</evidence>
<dbReference type="OrthoDB" id="2628844at2"/>
<sequence length="105" mass="12255">MQKEDHRFYAKWIGVRQRGKKRYILNQALINGTVAFVGLILLAGFLQDGLTVEYFTSETFMSNVLFFGVLSPIYGWTAARSRWNRNEDRFDDLERLNAAVNKDHH</sequence>
<evidence type="ECO:0000313" key="3">
    <source>
        <dbReference type="Proteomes" id="UP000278746"/>
    </source>
</evidence>
<feature type="transmembrane region" description="Helical" evidence="1">
    <location>
        <begin position="59"/>
        <end position="79"/>
    </location>
</feature>